<dbReference type="Proteomes" id="UP000267821">
    <property type="component" value="Unassembled WGS sequence"/>
</dbReference>
<accession>A0A3N4M3U5</accession>
<keyword evidence="1" id="KW-1133">Transmembrane helix</keyword>
<keyword evidence="4" id="KW-1185">Reference proteome</keyword>
<keyword evidence="1" id="KW-0472">Membrane</keyword>
<evidence type="ECO:0000313" key="4">
    <source>
        <dbReference type="Proteomes" id="UP000267821"/>
    </source>
</evidence>
<reference evidence="3 4" key="1">
    <citation type="journal article" date="2018" name="Nat. Ecol. Evol.">
        <title>Pezizomycetes genomes reveal the molecular basis of ectomycorrhizal truffle lifestyle.</title>
        <authorList>
            <person name="Murat C."/>
            <person name="Payen T."/>
            <person name="Noel B."/>
            <person name="Kuo A."/>
            <person name="Morin E."/>
            <person name="Chen J."/>
            <person name="Kohler A."/>
            <person name="Krizsan K."/>
            <person name="Balestrini R."/>
            <person name="Da Silva C."/>
            <person name="Montanini B."/>
            <person name="Hainaut M."/>
            <person name="Levati E."/>
            <person name="Barry K.W."/>
            <person name="Belfiori B."/>
            <person name="Cichocki N."/>
            <person name="Clum A."/>
            <person name="Dockter R.B."/>
            <person name="Fauchery L."/>
            <person name="Guy J."/>
            <person name="Iotti M."/>
            <person name="Le Tacon F."/>
            <person name="Lindquist E.A."/>
            <person name="Lipzen A."/>
            <person name="Malagnac F."/>
            <person name="Mello A."/>
            <person name="Molinier V."/>
            <person name="Miyauchi S."/>
            <person name="Poulain J."/>
            <person name="Riccioni C."/>
            <person name="Rubini A."/>
            <person name="Sitrit Y."/>
            <person name="Splivallo R."/>
            <person name="Traeger S."/>
            <person name="Wang M."/>
            <person name="Zifcakova L."/>
            <person name="Wipf D."/>
            <person name="Zambonelli A."/>
            <person name="Paolocci F."/>
            <person name="Nowrousian M."/>
            <person name="Ottonello S."/>
            <person name="Baldrian P."/>
            <person name="Spatafora J.W."/>
            <person name="Henrissat B."/>
            <person name="Nagy L.G."/>
            <person name="Aury J.M."/>
            <person name="Wincker P."/>
            <person name="Grigoriev I.V."/>
            <person name="Bonfante P."/>
            <person name="Martin F.M."/>
        </authorList>
    </citation>
    <scope>NUCLEOTIDE SEQUENCE [LARGE SCALE GENOMIC DNA]</scope>
    <source>
        <strain evidence="3 4">ATCC MYA-4762</strain>
    </source>
</reference>
<evidence type="ECO:0000313" key="3">
    <source>
        <dbReference type="EMBL" id="RPB29836.1"/>
    </source>
</evidence>
<proteinExistence type="predicted"/>
<evidence type="ECO:0000256" key="1">
    <source>
        <dbReference type="SAM" id="Phobius"/>
    </source>
</evidence>
<organism evidence="3 4">
    <name type="scientific">Terfezia boudieri ATCC MYA-4762</name>
    <dbReference type="NCBI Taxonomy" id="1051890"/>
    <lineage>
        <taxon>Eukaryota</taxon>
        <taxon>Fungi</taxon>
        <taxon>Dikarya</taxon>
        <taxon>Ascomycota</taxon>
        <taxon>Pezizomycotina</taxon>
        <taxon>Pezizomycetes</taxon>
        <taxon>Pezizales</taxon>
        <taxon>Pezizaceae</taxon>
        <taxon>Terfezia</taxon>
    </lineage>
</organism>
<name>A0A3N4M3U5_9PEZI</name>
<dbReference type="EMBL" id="ML121541">
    <property type="protein sequence ID" value="RPB24553.1"/>
    <property type="molecule type" value="Genomic_DNA"/>
</dbReference>
<dbReference type="EMBL" id="ML121527">
    <property type="protein sequence ID" value="RPB29836.1"/>
    <property type="molecule type" value="Genomic_DNA"/>
</dbReference>
<feature type="transmembrane region" description="Helical" evidence="1">
    <location>
        <begin position="39"/>
        <end position="60"/>
    </location>
</feature>
<keyword evidence="1" id="KW-0812">Transmembrane</keyword>
<gene>
    <name evidence="3" type="ORF">L211DRAFT_844751</name>
    <name evidence="2" type="ORF">L211DRAFT_848863</name>
</gene>
<evidence type="ECO:0000313" key="2">
    <source>
        <dbReference type="EMBL" id="RPB24553.1"/>
    </source>
</evidence>
<dbReference type="AlphaFoldDB" id="A0A3N4M3U5"/>
<sequence length="106" mass="12031">MPRVGYKLVWLVQVTGTGRGLEAQDFQAILPIYLYDDWVWDWIVHLCHIYTVVAIPRYLVPRAHAGRHDAPVWESGIAAWPCIYGFVSENADTKLTCQNLAIDFGA</sequence>
<protein>
    <submittedName>
        <fullName evidence="3">Uncharacterized protein</fullName>
    </submittedName>
</protein>